<sequence length="85" mass="9405">MSSTVEVGLLLLCTQPAKMNACLTPTSSSTAHWDGMRSTLAKPVQDLLQSEESVLNRRWEPQHMVLVSRHSDMQDSVLPGEQIAQ</sequence>
<dbReference type="Proteomes" id="UP001138500">
    <property type="component" value="Unassembled WGS sequence"/>
</dbReference>
<reference evidence="1 2" key="1">
    <citation type="journal article" date="2018" name="IMA Fungus">
        <title>IMA Genome-F 10: Nine draft genome sequences of Claviceps purpurea s.lat., including C. arundinis, C. humidiphila, and C. cf. spartinae, pseudomolecules for the pitch canker pathogen Fusarium circinatum, draft genome of Davidsoniella eucalypti, Grosmannia galeiformis, Quambalaria eucalypti, and Teratosphaeria destructans.</title>
        <authorList>
            <person name="Wingfield B.D."/>
            <person name="Liu M."/>
            <person name="Nguyen H.D."/>
            <person name="Lane F.A."/>
            <person name="Morgan S.W."/>
            <person name="De Vos L."/>
            <person name="Wilken P.M."/>
            <person name="Duong T.A."/>
            <person name="Aylward J."/>
            <person name="Coetzee M.P."/>
            <person name="Dadej K."/>
            <person name="De Beer Z.W."/>
            <person name="Findlay W."/>
            <person name="Havenga M."/>
            <person name="Kolarik M."/>
            <person name="Menzies J.G."/>
            <person name="Naidoo K."/>
            <person name="Pochopski O."/>
            <person name="Shoukouhi P."/>
            <person name="Santana Q.C."/>
            <person name="Seifert K.A."/>
            <person name="Soal N."/>
            <person name="Steenkamp E.T."/>
            <person name="Tatham C.T."/>
            <person name="van der Nest M.A."/>
            <person name="Wingfield M.J."/>
        </authorList>
    </citation>
    <scope>NUCLEOTIDE SEQUENCE [LARGE SCALE GENOMIC DNA]</scope>
    <source>
        <strain evidence="1">CMW44962</strain>
    </source>
</reference>
<name>A0A9W7VZB7_9PEZI</name>
<evidence type="ECO:0000313" key="1">
    <source>
        <dbReference type="EMBL" id="KAH9821453.1"/>
    </source>
</evidence>
<evidence type="ECO:0000313" key="2">
    <source>
        <dbReference type="Proteomes" id="UP001138500"/>
    </source>
</evidence>
<gene>
    <name evidence="1" type="ORF">Tdes44962_MAKER04943</name>
</gene>
<protein>
    <submittedName>
        <fullName evidence="1">Uncharacterized protein</fullName>
    </submittedName>
</protein>
<dbReference type="AlphaFoldDB" id="A0A9W7VZB7"/>
<dbReference type="EMBL" id="RIBY02002256">
    <property type="protein sequence ID" value="KAH9821453.1"/>
    <property type="molecule type" value="Genomic_DNA"/>
</dbReference>
<reference evidence="1 2" key="2">
    <citation type="journal article" date="2021" name="Curr. Genet.">
        <title>Genetic response to nitrogen starvation in the aggressive Eucalyptus foliar pathogen Teratosphaeria destructans.</title>
        <authorList>
            <person name="Havenga M."/>
            <person name="Wingfield B.D."/>
            <person name="Wingfield M.J."/>
            <person name="Dreyer L.L."/>
            <person name="Roets F."/>
            <person name="Aylward J."/>
        </authorList>
    </citation>
    <scope>NUCLEOTIDE SEQUENCE [LARGE SCALE GENOMIC DNA]</scope>
    <source>
        <strain evidence="1">CMW44962</strain>
    </source>
</reference>
<accession>A0A9W7VZB7</accession>
<keyword evidence="2" id="KW-1185">Reference proteome</keyword>
<comment type="caution">
    <text evidence="1">The sequence shown here is derived from an EMBL/GenBank/DDBJ whole genome shotgun (WGS) entry which is preliminary data.</text>
</comment>
<organism evidence="1 2">
    <name type="scientific">Teratosphaeria destructans</name>
    <dbReference type="NCBI Taxonomy" id="418781"/>
    <lineage>
        <taxon>Eukaryota</taxon>
        <taxon>Fungi</taxon>
        <taxon>Dikarya</taxon>
        <taxon>Ascomycota</taxon>
        <taxon>Pezizomycotina</taxon>
        <taxon>Dothideomycetes</taxon>
        <taxon>Dothideomycetidae</taxon>
        <taxon>Mycosphaerellales</taxon>
        <taxon>Teratosphaeriaceae</taxon>
        <taxon>Teratosphaeria</taxon>
    </lineage>
</organism>
<proteinExistence type="predicted"/>